<feature type="compositionally biased region" description="Low complexity" evidence="1">
    <location>
        <begin position="246"/>
        <end position="255"/>
    </location>
</feature>
<dbReference type="AlphaFoldDB" id="A0A979GF35"/>
<name>A0A979GF35_ECOSE</name>
<dbReference type="Proteomes" id="UP000008199">
    <property type="component" value="Chromosome"/>
</dbReference>
<feature type="compositionally biased region" description="Low complexity" evidence="1">
    <location>
        <begin position="188"/>
        <end position="211"/>
    </location>
</feature>
<dbReference type="EMBL" id="AP009240">
    <property type="protein sequence ID" value="BAG77165.1"/>
    <property type="molecule type" value="Genomic_DNA"/>
</dbReference>
<feature type="region of interest" description="Disordered" evidence="1">
    <location>
        <begin position="176"/>
        <end position="279"/>
    </location>
</feature>
<feature type="compositionally biased region" description="Basic and acidic residues" evidence="1">
    <location>
        <begin position="256"/>
        <end position="268"/>
    </location>
</feature>
<organism evidence="3 4">
    <name type="scientific">Escherichia coli (strain SE11)</name>
    <dbReference type="NCBI Taxonomy" id="409438"/>
    <lineage>
        <taxon>Bacteria</taxon>
        <taxon>Pseudomonadati</taxon>
        <taxon>Pseudomonadota</taxon>
        <taxon>Gammaproteobacteria</taxon>
        <taxon>Enterobacterales</taxon>
        <taxon>Enterobacteriaceae</taxon>
        <taxon>Escherichia</taxon>
    </lineage>
</organism>
<accession>A0A979GF35</accession>
<reference evidence="3 4" key="1">
    <citation type="journal article" date="2008" name="DNA Res.">
        <title>Complete genome sequence and comparative analysis of the wild-type commensal Escherichia coli strain SE11 isolated from a healthy adult.</title>
        <authorList>
            <person name="Oshima K."/>
            <person name="Toh H."/>
            <person name="Ogura Y."/>
            <person name="Sasamoto H."/>
            <person name="Morita H."/>
            <person name="Park S.-H."/>
            <person name="Ooka T."/>
            <person name="Iyoda S."/>
            <person name="Taylor T.D."/>
            <person name="Hayashi T."/>
            <person name="Itoh K."/>
            <person name="Hattori M."/>
        </authorList>
    </citation>
    <scope>NUCLEOTIDE SEQUENCE [LARGE SCALE GENOMIC DNA]</scope>
    <source>
        <strain evidence="3 4">SE11</strain>
    </source>
</reference>
<dbReference type="Pfam" id="PF08400">
    <property type="entry name" value="phage_tail_N"/>
    <property type="match status" value="1"/>
</dbReference>
<proteinExistence type="predicted"/>
<evidence type="ECO:0000313" key="4">
    <source>
        <dbReference type="Proteomes" id="UP000008199"/>
    </source>
</evidence>
<evidence type="ECO:0000256" key="1">
    <source>
        <dbReference type="SAM" id="MobiDB-lite"/>
    </source>
</evidence>
<evidence type="ECO:0000259" key="2">
    <source>
        <dbReference type="Pfam" id="PF08400"/>
    </source>
</evidence>
<feature type="compositionally biased region" description="Low complexity" evidence="1">
    <location>
        <begin position="114"/>
        <end position="127"/>
    </location>
</feature>
<dbReference type="RefSeq" id="WP_000114662.1">
    <property type="nucleotide sequence ID" value="NC_011415.1"/>
</dbReference>
<gene>
    <name evidence="3" type="ordered locus">ECSE_1641</name>
</gene>
<evidence type="ECO:0000313" key="3">
    <source>
        <dbReference type="EMBL" id="BAG77165.1"/>
    </source>
</evidence>
<dbReference type="KEGG" id="ecy:ECSE_1641"/>
<feature type="domain" description="Lambda-like tail fibre protein N-terminal" evidence="2">
    <location>
        <begin position="1"/>
        <end position="134"/>
    </location>
</feature>
<dbReference type="InterPro" id="IPR013609">
    <property type="entry name" value="Stf-like_N"/>
</dbReference>
<feature type="region of interest" description="Disordered" evidence="1">
    <location>
        <begin position="114"/>
        <end position="133"/>
    </location>
</feature>
<sequence length="590" mass="62732">MSVLIYGALTDGAGIPMSGCHIILKSRVNTSEVVMRTEADVVTGNNGEYSFEARTGKYRVYLKQGWRDEYCVGDIAVYDDAKPGTLNDFLTAPDEGDLKPDVVKRFERMVAQAQQSAESAAESEQQAGQHVADAQKIKEDCQTLADNVQLNATAVAEDKQHVEHLAAEVEQNAGQMQQGVQSVTDAVKQAQQAADDSASSAEESKNNADNAARSEQSAKSHADNAARSAQNAKSHADNVAGNTLQTAQDVTATAAARDDAERFAENARQDATATACDRKATAEDVKSAGESAASSEQSARVAAGYARAAEQAKNDIDVLLANTLKTSGNLSEIAAAGEQAQQESRDNLGLKSAATMEPQADIYDCTDGRLAVPGMSGFGKIFTVKDRVYFQSGSMFLSWAKNALPGRYAVSTRPENGVVIEGELFIGVVDVIWTSADTSGEAEKQPKNIIFYGVNGGVHVNWYSPTGKLMEWESLKYTPSSVVATLSGITPGTTYDGYGIGSLVLAGYKGTYSSDSNRQINRGDLYPGSRLMIIEFKCVGITDYPAIQQTSDISVYAGGAFSGTYRALSGSRLGSAGSDGIMIGLFIRVY</sequence>
<protein>
    <submittedName>
        <fullName evidence="3">Phage tail fiber protein</fullName>
    </submittedName>
</protein>